<feature type="compositionally biased region" description="Basic and acidic residues" evidence="1">
    <location>
        <begin position="107"/>
        <end position="124"/>
    </location>
</feature>
<accession>A0ABK9NGB1</accession>
<organism evidence="4 5">
    <name type="scientific">Glossina morsitans morsitans</name>
    <name type="common">Savannah tsetse fly</name>
    <dbReference type="NCBI Taxonomy" id="37546"/>
    <lineage>
        <taxon>Eukaryota</taxon>
        <taxon>Metazoa</taxon>
        <taxon>Ecdysozoa</taxon>
        <taxon>Arthropoda</taxon>
        <taxon>Hexapoda</taxon>
        <taxon>Insecta</taxon>
        <taxon>Pterygota</taxon>
        <taxon>Neoptera</taxon>
        <taxon>Endopterygota</taxon>
        <taxon>Diptera</taxon>
        <taxon>Brachycera</taxon>
        <taxon>Muscomorpha</taxon>
        <taxon>Hippoboscoidea</taxon>
        <taxon>Glossinidae</taxon>
        <taxon>Glossina</taxon>
    </lineage>
</organism>
<keyword evidence="2" id="KW-0812">Transmembrane</keyword>
<sequence>MNRTIKIAVVFLWLGLQCCSTLKQWIISSQRSTKLRSNVTFEISTTINPSPSMQWLQYQNERFEYEKPRHINLKTNSQNSLRRSNGHIELELESNRTMTTTSQNLSEIKDTADDSDKKGNKEIPSKPTISKGLIYKNVVLPSFDGFKAFLQSASHMWINGHSFTMNNKIGLLQKLKEKLLKAIENQFIILWQDDDNTYVRARRSILDESNINFPPEVALLSINFLTFAVFLIKLVLQVVNIVKGKHYSLTTFGMSTDSTFKFG</sequence>
<evidence type="ECO:0000256" key="1">
    <source>
        <dbReference type="SAM" id="MobiDB-lite"/>
    </source>
</evidence>
<feature type="compositionally biased region" description="Polar residues" evidence="1">
    <location>
        <begin position="97"/>
        <end position="106"/>
    </location>
</feature>
<proteinExistence type="predicted"/>
<evidence type="ECO:0000256" key="2">
    <source>
        <dbReference type="SAM" id="Phobius"/>
    </source>
</evidence>
<keyword evidence="5" id="KW-1185">Reference proteome</keyword>
<feature type="signal peptide" evidence="3">
    <location>
        <begin position="1"/>
        <end position="20"/>
    </location>
</feature>
<dbReference type="EMBL" id="CCAG010019856">
    <property type="status" value="NOT_ANNOTATED_CDS"/>
    <property type="molecule type" value="Genomic_DNA"/>
</dbReference>
<keyword evidence="2" id="KW-1133">Transmembrane helix</keyword>
<keyword evidence="3" id="KW-0732">Signal</keyword>
<reference evidence="4" key="1">
    <citation type="submission" date="2025-05" db="UniProtKB">
        <authorList>
            <consortium name="EnsemblMetazoa"/>
        </authorList>
    </citation>
    <scope>IDENTIFICATION</scope>
    <source>
        <strain evidence="4">Yale</strain>
    </source>
</reference>
<feature type="region of interest" description="Disordered" evidence="1">
    <location>
        <begin position="97"/>
        <end position="124"/>
    </location>
</feature>
<name>A0ABK9NGB1_GLOMM</name>
<evidence type="ECO:0000256" key="3">
    <source>
        <dbReference type="SAM" id="SignalP"/>
    </source>
</evidence>
<feature type="chain" id="PRO_5045782031" evidence="3">
    <location>
        <begin position="21"/>
        <end position="263"/>
    </location>
</feature>
<dbReference type="Proteomes" id="UP000092444">
    <property type="component" value="Unassembled WGS sequence"/>
</dbReference>
<evidence type="ECO:0000313" key="5">
    <source>
        <dbReference type="Proteomes" id="UP000092444"/>
    </source>
</evidence>
<evidence type="ECO:0000313" key="4">
    <source>
        <dbReference type="EnsemblMetazoa" id="GMOY014185.P1343"/>
    </source>
</evidence>
<keyword evidence="2" id="KW-0472">Membrane</keyword>
<feature type="transmembrane region" description="Helical" evidence="2">
    <location>
        <begin position="217"/>
        <end position="236"/>
    </location>
</feature>
<protein>
    <submittedName>
        <fullName evidence="4">Uncharacterized protein</fullName>
    </submittedName>
</protein>
<dbReference type="EnsemblMetazoa" id="GMOY014185.R1343">
    <property type="protein sequence ID" value="GMOY014185.P1343"/>
    <property type="gene ID" value="GMOY014185"/>
</dbReference>